<name>A0A7S4PWX3_9DINO</name>
<dbReference type="InterPro" id="IPR000719">
    <property type="entry name" value="Prot_kinase_dom"/>
</dbReference>
<reference evidence="10" key="1">
    <citation type="submission" date="2021-01" db="EMBL/GenBank/DDBJ databases">
        <authorList>
            <person name="Corre E."/>
            <person name="Pelletier E."/>
            <person name="Niang G."/>
            <person name="Scheremetjew M."/>
            <person name="Finn R."/>
            <person name="Kale V."/>
            <person name="Holt S."/>
            <person name="Cochrane G."/>
            <person name="Meng A."/>
            <person name="Brown T."/>
            <person name="Cohen L."/>
        </authorList>
    </citation>
    <scope>NUCLEOTIDE SEQUENCE</scope>
    <source>
        <strain evidence="10">CCMP3105</strain>
    </source>
</reference>
<evidence type="ECO:0000313" key="10">
    <source>
        <dbReference type="EMBL" id="CAE4565235.1"/>
    </source>
</evidence>
<evidence type="ECO:0000256" key="2">
    <source>
        <dbReference type="ARBA" id="ARBA00022741"/>
    </source>
</evidence>
<keyword evidence="5" id="KW-0652">Protein synthesis inhibitor</keyword>
<sequence>MATSGPRAQSLRLPPQLRPLDRADEPRAPGADDLVLSPRTPPPCRVLPWTPEPSTRETPVASWGEVAKLQSMRGGEGKFETPTTCQSQSSEPASVMVTPQPRVPWSYIVSPSMEADECCSPSAPPCGRTPTSPLQPTSRQLFDCSPPPLEAGAAFDWAPQLQLAPRGIFPFALDAGLLWREQDATPSTPPRGPRTASSPQSPAASPSRLRTRLRSPPRVGLHFPQRRRSPSPDRSLDSPRRELMEAGDPNEGRFLRDFCDIAPIARGQFSTVYRARHKTDRHAYAVKVQSTTPGDRRAPMREVFALASVASRGARCPNLVRYFFSWQEGDRMHIQMELCESTLRCHLQRRLGDRPQDPRFGEEEIVGVLRQAANGLSTLHRAGFAHLDVKPDNILFGHDGCYKIADLGLATPTRERGGGQVPEGDCRYLAKELLQGSFDDLTKADVFSLGLVCYELATSPKELPQNGDEWQALRDGCVDAALMQHLSAEFLRLLRQMVRKTASERPTCEELAVFRCASPADELEALRQELREAREAAARSREQADRYQKELLAGRQRLGYPIASLGG</sequence>
<protein>
    <recommendedName>
        <fullName evidence="9">Protein kinase domain-containing protein</fullName>
    </recommendedName>
</protein>
<dbReference type="SUPFAM" id="SSF56112">
    <property type="entry name" value="Protein kinase-like (PK-like)"/>
    <property type="match status" value="1"/>
</dbReference>
<dbReference type="InterPro" id="IPR050339">
    <property type="entry name" value="CC_SR_Kinase"/>
</dbReference>
<feature type="compositionally biased region" description="Polar residues" evidence="8">
    <location>
        <begin position="81"/>
        <end position="92"/>
    </location>
</feature>
<dbReference type="GO" id="GO:0005737">
    <property type="term" value="C:cytoplasm"/>
    <property type="evidence" value="ECO:0007669"/>
    <property type="project" value="TreeGrafter"/>
</dbReference>
<feature type="domain" description="Protein kinase" evidence="9">
    <location>
        <begin position="258"/>
        <end position="526"/>
    </location>
</feature>
<dbReference type="PROSITE" id="PS50011">
    <property type="entry name" value="PROTEIN_KINASE_DOM"/>
    <property type="match status" value="1"/>
</dbReference>
<evidence type="ECO:0000256" key="3">
    <source>
        <dbReference type="ARBA" id="ARBA00022777"/>
    </source>
</evidence>
<evidence type="ECO:0000256" key="6">
    <source>
        <dbReference type="ARBA" id="ARBA00037982"/>
    </source>
</evidence>
<dbReference type="Gene3D" id="1.10.510.10">
    <property type="entry name" value="Transferase(Phosphotransferase) domain 1"/>
    <property type="match status" value="1"/>
</dbReference>
<proteinExistence type="inferred from homology"/>
<evidence type="ECO:0000256" key="7">
    <source>
        <dbReference type="SAM" id="Coils"/>
    </source>
</evidence>
<dbReference type="GO" id="GO:0005524">
    <property type="term" value="F:ATP binding"/>
    <property type="evidence" value="ECO:0007669"/>
    <property type="project" value="UniProtKB-KW"/>
</dbReference>
<keyword evidence="7" id="KW-0175">Coiled coil</keyword>
<dbReference type="AlphaFoldDB" id="A0A7S4PWX3"/>
<dbReference type="Pfam" id="PF00069">
    <property type="entry name" value="Pkinase"/>
    <property type="match status" value="1"/>
</dbReference>
<feature type="region of interest" description="Disordered" evidence="8">
    <location>
        <begin position="74"/>
        <end position="96"/>
    </location>
</feature>
<feature type="coiled-coil region" evidence="7">
    <location>
        <begin position="520"/>
        <end position="550"/>
    </location>
</feature>
<evidence type="ECO:0000256" key="4">
    <source>
        <dbReference type="ARBA" id="ARBA00022840"/>
    </source>
</evidence>
<dbReference type="Gene3D" id="3.30.200.20">
    <property type="entry name" value="Phosphorylase Kinase, domain 1"/>
    <property type="match status" value="1"/>
</dbReference>
<keyword evidence="4" id="KW-0067">ATP-binding</keyword>
<dbReference type="GO" id="GO:0004672">
    <property type="term" value="F:protein kinase activity"/>
    <property type="evidence" value="ECO:0007669"/>
    <property type="project" value="InterPro"/>
</dbReference>
<dbReference type="InterPro" id="IPR011009">
    <property type="entry name" value="Kinase-like_dom_sf"/>
</dbReference>
<evidence type="ECO:0000259" key="9">
    <source>
        <dbReference type="PROSITE" id="PS50011"/>
    </source>
</evidence>
<dbReference type="GO" id="GO:0017148">
    <property type="term" value="P:negative regulation of translation"/>
    <property type="evidence" value="ECO:0007669"/>
    <property type="project" value="UniProtKB-KW"/>
</dbReference>
<gene>
    <name evidence="10" type="ORF">AMON00008_LOCUS4854</name>
</gene>
<keyword evidence="3" id="KW-0418">Kinase</keyword>
<evidence type="ECO:0000256" key="1">
    <source>
        <dbReference type="ARBA" id="ARBA00022679"/>
    </source>
</evidence>
<keyword evidence="1" id="KW-0808">Transferase</keyword>
<dbReference type="PANTHER" id="PTHR11042">
    <property type="entry name" value="EUKARYOTIC TRANSLATION INITIATION FACTOR 2-ALPHA KINASE EIF2-ALPHA KINASE -RELATED"/>
    <property type="match status" value="1"/>
</dbReference>
<dbReference type="InterPro" id="IPR008271">
    <property type="entry name" value="Ser/Thr_kinase_AS"/>
</dbReference>
<dbReference type="PROSITE" id="PS00108">
    <property type="entry name" value="PROTEIN_KINASE_ST"/>
    <property type="match status" value="1"/>
</dbReference>
<feature type="compositionally biased region" description="Low complexity" evidence="8">
    <location>
        <begin position="196"/>
        <end position="208"/>
    </location>
</feature>
<keyword evidence="2" id="KW-0547">Nucleotide-binding</keyword>
<evidence type="ECO:0000256" key="8">
    <source>
        <dbReference type="SAM" id="MobiDB-lite"/>
    </source>
</evidence>
<dbReference type="SMART" id="SM00220">
    <property type="entry name" value="S_TKc"/>
    <property type="match status" value="1"/>
</dbReference>
<comment type="similarity">
    <text evidence="6">Belongs to the protein kinase superfamily. Ser/Thr protein kinase family. GCN2 subfamily.</text>
</comment>
<accession>A0A7S4PWX3</accession>
<feature type="region of interest" description="Disordered" evidence="8">
    <location>
        <begin position="182"/>
        <end position="249"/>
    </location>
</feature>
<feature type="compositionally biased region" description="Low complexity" evidence="8">
    <location>
        <begin position="1"/>
        <end position="15"/>
    </location>
</feature>
<feature type="compositionally biased region" description="Basic and acidic residues" evidence="8">
    <location>
        <begin position="230"/>
        <end position="249"/>
    </location>
</feature>
<evidence type="ECO:0000256" key="5">
    <source>
        <dbReference type="ARBA" id="ARBA00023193"/>
    </source>
</evidence>
<organism evidence="10">
    <name type="scientific">Alexandrium monilatum</name>
    <dbReference type="NCBI Taxonomy" id="311494"/>
    <lineage>
        <taxon>Eukaryota</taxon>
        <taxon>Sar</taxon>
        <taxon>Alveolata</taxon>
        <taxon>Dinophyceae</taxon>
        <taxon>Gonyaulacales</taxon>
        <taxon>Pyrocystaceae</taxon>
        <taxon>Alexandrium</taxon>
    </lineage>
</organism>
<dbReference type="EMBL" id="HBNR01007372">
    <property type="protein sequence ID" value="CAE4565235.1"/>
    <property type="molecule type" value="Transcribed_RNA"/>
</dbReference>
<dbReference type="GO" id="GO:0005634">
    <property type="term" value="C:nucleus"/>
    <property type="evidence" value="ECO:0007669"/>
    <property type="project" value="TreeGrafter"/>
</dbReference>
<feature type="region of interest" description="Disordered" evidence="8">
    <location>
        <begin position="1"/>
        <end position="60"/>
    </location>
</feature>